<evidence type="ECO:0000256" key="7">
    <source>
        <dbReference type="ARBA" id="ARBA00023136"/>
    </source>
</evidence>
<keyword evidence="6 9" id="KW-1133">Transmembrane helix</keyword>
<keyword evidence="3" id="KW-1003">Cell membrane</keyword>
<comment type="caution">
    <text evidence="11">The sequence shown here is derived from an EMBL/GenBank/DDBJ whole genome shotgun (WGS) entry which is preliminary data.</text>
</comment>
<keyword evidence="5 9" id="KW-0812">Transmembrane</keyword>
<evidence type="ECO:0000256" key="2">
    <source>
        <dbReference type="ARBA" id="ARBA00022448"/>
    </source>
</evidence>
<dbReference type="Proteomes" id="UP001549257">
    <property type="component" value="Unassembled WGS sequence"/>
</dbReference>
<evidence type="ECO:0000256" key="1">
    <source>
        <dbReference type="ARBA" id="ARBA00004429"/>
    </source>
</evidence>
<evidence type="ECO:0000256" key="9">
    <source>
        <dbReference type="SAM" id="Phobius"/>
    </source>
</evidence>
<dbReference type="RefSeq" id="WP_354024845.1">
    <property type="nucleotide sequence ID" value="NZ_JBEPSJ010000002.1"/>
</dbReference>
<dbReference type="InterPro" id="IPR055348">
    <property type="entry name" value="DctQ"/>
</dbReference>
<accession>A0ABV2QNW0</accession>
<dbReference type="EMBL" id="JBEPSJ010000002">
    <property type="protein sequence ID" value="MET4582667.1"/>
    <property type="molecule type" value="Genomic_DNA"/>
</dbReference>
<proteinExistence type="inferred from homology"/>
<keyword evidence="2" id="KW-0813">Transport</keyword>
<evidence type="ECO:0000313" key="12">
    <source>
        <dbReference type="Proteomes" id="UP001549257"/>
    </source>
</evidence>
<organism evidence="11 12">
    <name type="scientific">Conyzicola nivalis</name>
    <dbReference type="NCBI Taxonomy" id="1477021"/>
    <lineage>
        <taxon>Bacteria</taxon>
        <taxon>Bacillati</taxon>
        <taxon>Actinomycetota</taxon>
        <taxon>Actinomycetes</taxon>
        <taxon>Micrococcales</taxon>
        <taxon>Microbacteriaceae</taxon>
        <taxon>Conyzicola</taxon>
    </lineage>
</organism>
<gene>
    <name evidence="11" type="ORF">ABIE21_002177</name>
</gene>
<evidence type="ECO:0000256" key="5">
    <source>
        <dbReference type="ARBA" id="ARBA00022692"/>
    </source>
</evidence>
<feature type="transmembrane region" description="Helical" evidence="9">
    <location>
        <begin position="31"/>
        <end position="50"/>
    </location>
</feature>
<name>A0ABV2QNW0_9MICO</name>
<evidence type="ECO:0000259" key="10">
    <source>
        <dbReference type="Pfam" id="PF04290"/>
    </source>
</evidence>
<sequence length="183" mass="19939">MSTDDPAEASAAYEPEHNAPAPIRWLSRVEIWTGTVFFGLLFLGVMYQVLGRYVPQIAWVGAGEVARLSMVALTFVMAGYLIGKNGHIVIEVFDSVLQGKKLFVALRVFAAVVMVLTCGALAWESLLMIEQGWRRVSTVLHMPLAVLYIFALIGFTSGIIHSIAKIAAAGRPEAKLDISEMEG</sequence>
<comment type="subcellular location">
    <subcellularLocation>
        <location evidence="1">Cell inner membrane</location>
        <topology evidence="1">Multi-pass membrane protein</topology>
    </subcellularLocation>
</comment>
<protein>
    <submittedName>
        <fullName evidence="11">TRAP-type C4-dicarboxylate transport system permease small subunit</fullName>
    </submittedName>
</protein>
<comment type="similarity">
    <text evidence="8">Belongs to the TRAP transporter small permease family.</text>
</comment>
<reference evidence="11 12" key="1">
    <citation type="submission" date="2024-06" db="EMBL/GenBank/DDBJ databases">
        <title>Sorghum-associated microbial communities from plants grown in Nebraska, USA.</title>
        <authorList>
            <person name="Schachtman D."/>
        </authorList>
    </citation>
    <scope>NUCLEOTIDE SEQUENCE [LARGE SCALE GENOMIC DNA]</scope>
    <source>
        <strain evidence="11 12">2857</strain>
    </source>
</reference>
<evidence type="ECO:0000256" key="3">
    <source>
        <dbReference type="ARBA" id="ARBA00022475"/>
    </source>
</evidence>
<feature type="domain" description="Tripartite ATP-independent periplasmic transporters DctQ component" evidence="10">
    <location>
        <begin position="42"/>
        <end position="167"/>
    </location>
</feature>
<evidence type="ECO:0000256" key="8">
    <source>
        <dbReference type="ARBA" id="ARBA00038436"/>
    </source>
</evidence>
<evidence type="ECO:0000256" key="4">
    <source>
        <dbReference type="ARBA" id="ARBA00022519"/>
    </source>
</evidence>
<feature type="transmembrane region" description="Helical" evidence="9">
    <location>
        <begin position="102"/>
        <end position="123"/>
    </location>
</feature>
<feature type="transmembrane region" description="Helical" evidence="9">
    <location>
        <begin position="144"/>
        <end position="164"/>
    </location>
</feature>
<keyword evidence="12" id="KW-1185">Reference proteome</keyword>
<keyword evidence="4" id="KW-0997">Cell inner membrane</keyword>
<evidence type="ECO:0000256" key="6">
    <source>
        <dbReference type="ARBA" id="ARBA00022989"/>
    </source>
</evidence>
<evidence type="ECO:0000313" key="11">
    <source>
        <dbReference type="EMBL" id="MET4582667.1"/>
    </source>
</evidence>
<dbReference type="InterPro" id="IPR007387">
    <property type="entry name" value="TRAP_DctQ"/>
</dbReference>
<keyword evidence="7 9" id="KW-0472">Membrane</keyword>
<dbReference type="PANTHER" id="PTHR35011">
    <property type="entry name" value="2,3-DIKETO-L-GULONATE TRAP TRANSPORTER SMALL PERMEASE PROTEIN YIAM"/>
    <property type="match status" value="1"/>
</dbReference>
<feature type="transmembrane region" description="Helical" evidence="9">
    <location>
        <begin position="57"/>
        <end position="82"/>
    </location>
</feature>
<dbReference type="Pfam" id="PF04290">
    <property type="entry name" value="DctQ"/>
    <property type="match status" value="1"/>
</dbReference>